<dbReference type="InterPro" id="IPR002656">
    <property type="entry name" value="Acyl_transf_3_dom"/>
</dbReference>
<dbReference type="Pfam" id="PF01757">
    <property type="entry name" value="Acyl_transf_3"/>
    <property type="match status" value="1"/>
</dbReference>
<feature type="transmembrane region" description="Helical" evidence="2">
    <location>
        <begin position="271"/>
        <end position="289"/>
    </location>
</feature>
<reference evidence="4 5" key="1">
    <citation type="submission" date="2023-04" db="EMBL/GenBank/DDBJ databases">
        <title>Genome Encyclopedia of Bacteria and Archaea VI: Functional Genomics of Type Strains.</title>
        <authorList>
            <person name="Whitman W."/>
        </authorList>
    </citation>
    <scope>NUCLEOTIDE SEQUENCE [LARGE SCALE GENOMIC DNA]</scope>
    <source>
        <strain evidence="4 5">SG_E_30_P1</strain>
    </source>
</reference>
<feature type="transmembrane region" description="Helical" evidence="2">
    <location>
        <begin position="342"/>
        <end position="362"/>
    </location>
</feature>
<sequence>MGTGAENRALNIMRFGAALLVVAGHFRVFFFEDYSEAPQTVGHAILYSFTSVGAEAVVVFFVLSGFWVGGSAWTRVRGGGFAWKSYAIARVTRLWIVLLPALALTVILDALGKHLFASADAYSASATYAALDANPDHSLLTLVGNVFFLQDIWVQPYGTNNPLWSLSYEFWYYLLFPVFALAVVSRLHWALRLLYGILAVAIVIFVGPEVLLLMPAWILGAIVGANRGTIAAFLRRSPRPAVRVAQVVLAVGVLAAMVAHHQIPAPLRLDSLALGAITALLVASLVVDIRLPGKADLVLSGSSNAAHWSYSLYAVHMPIVVFLAAMLVPAKAERWTIDPPHVLLGLALISGICAFAWGFGRLTEHNTDRVRRTVSSWFQRRSGRSANNRGAMTAGNHPGHPSAESPAQGDAQ</sequence>
<evidence type="ECO:0000313" key="4">
    <source>
        <dbReference type="EMBL" id="MDH6181879.1"/>
    </source>
</evidence>
<feature type="transmembrane region" description="Helical" evidence="2">
    <location>
        <begin position="12"/>
        <end position="31"/>
    </location>
</feature>
<feature type="transmembrane region" description="Helical" evidence="2">
    <location>
        <begin position="241"/>
        <end position="259"/>
    </location>
</feature>
<evidence type="ECO:0000313" key="5">
    <source>
        <dbReference type="Proteomes" id="UP001160142"/>
    </source>
</evidence>
<dbReference type="InterPro" id="IPR050879">
    <property type="entry name" value="Acyltransferase_3"/>
</dbReference>
<dbReference type="PANTHER" id="PTHR23028">
    <property type="entry name" value="ACETYLTRANSFERASE"/>
    <property type="match status" value="1"/>
</dbReference>
<gene>
    <name evidence="4" type="ORF">M2152_002061</name>
</gene>
<feature type="region of interest" description="Disordered" evidence="1">
    <location>
        <begin position="385"/>
        <end position="412"/>
    </location>
</feature>
<feature type="transmembrane region" description="Helical" evidence="2">
    <location>
        <begin position="51"/>
        <end position="73"/>
    </location>
</feature>
<proteinExistence type="predicted"/>
<feature type="transmembrane region" description="Helical" evidence="2">
    <location>
        <begin position="310"/>
        <end position="330"/>
    </location>
</feature>
<feature type="transmembrane region" description="Helical" evidence="2">
    <location>
        <begin position="170"/>
        <end position="187"/>
    </location>
</feature>
<dbReference type="Proteomes" id="UP001160142">
    <property type="component" value="Unassembled WGS sequence"/>
</dbReference>
<dbReference type="PANTHER" id="PTHR23028:SF53">
    <property type="entry name" value="ACYL_TRANSF_3 DOMAIN-CONTAINING PROTEIN"/>
    <property type="match status" value="1"/>
</dbReference>
<name>A0ABT6KPU2_9MICO</name>
<comment type="caution">
    <text evidence="4">The sequence shown here is derived from an EMBL/GenBank/DDBJ whole genome shotgun (WGS) entry which is preliminary data.</text>
</comment>
<dbReference type="EMBL" id="JARXVQ010000001">
    <property type="protein sequence ID" value="MDH6181879.1"/>
    <property type="molecule type" value="Genomic_DNA"/>
</dbReference>
<protein>
    <submittedName>
        <fullName evidence="4">Peptidoglycan/LPS O-acetylase OafA/YrhL</fullName>
    </submittedName>
</protein>
<evidence type="ECO:0000256" key="1">
    <source>
        <dbReference type="SAM" id="MobiDB-lite"/>
    </source>
</evidence>
<evidence type="ECO:0000256" key="2">
    <source>
        <dbReference type="SAM" id="Phobius"/>
    </source>
</evidence>
<keyword evidence="2" id="KW-0472">Membrane</keyword>
<keyword evidence="2" id="KW-1133">Transmembrane helix</keyword>
<feature type="domain" description="Acyltransferase 3" evidence="3">
    <location>
        <begin position="8"/>
        <end position="353"/>
    </location>
</feature>
<accession>A0ABT6KPU2</accession>
<feature type="transmembrane region" description="Helical" evidence="2">
    <location>
        <begin position="194"/>
        <end position="211"/>
    </location>
</feature>
<keyword evidence="2" id="KW-0812">Transmembrane</keyword>
<feature type="transmembrane region" description="Helical" evidence="2">
    <location>
        <begin position="217"/>
        <end position="234"/>
    </location>
</feature>
<feature type="transmembrane region" description="Helical" evidence="2">
    <location>
        <begin position="94"/>
        <end position="112"/>
    </location>
</feature>
<organism evidence="4 5">
    <name type="scientific">Antiquaquibacter oligotrophicus</name>
    <dbReference type="NCBI Taxonomy" id="2880260"/>
    <lineage>
        <taxon>Bacteria</taxon>
        <taxon>Bacillati</taxon>
        <taxon>Actinomycetota</taxon>
        <taxon>Actinomycetes</taxon>
        <taxon>Micrococcales</taxon>
        <taxon>Microbacteriaceae</taxon>
        <taxon>Antiquaquibacter</taxon>
    </lineage>
</organism>
<evidence type="ECO:0000259" key="3">
    <source>
        <dbReference type="Pfam" id="PF01757"/>
    </source>
</evidence>
<keyword evidence="5" id="KW-1185">Reference proteome</keyword>